<keyword evidence="2 5" id="KW-0812">Transmembrane</keyword>
<sequence>MGEGCEETWEPWAGRMRWTWPRTGPEPVNEWVSASNCTDHRETSKSDMFSDPIIIICNFKIFLIPLSKANRIGRFDFGEWLLLALAGAGILWMGWTGFNGEDLFTANVDSSVAVLNTQICAAT</sequence>
<dbReference type="Gene3D" id="1.10.3430.10">
    <property type="entry name" value="Ammonium transporter AmtB like domains"/>
    <property type="match status" value="1"/>
</dbReference>
<comment type="caution">
    <text evidence="6">The sequence shown here is derived from an EMBL/GenBank/DDBJ whole genome shotgun (WGS) entry which is preliminary data.</text>
</comment>
<dbReference type="PANTHER" id="PTHR43029">
    <property type="entry name" value="AMMONIUM TRANSPORTER MEP2"/>
    <property type="match status" value="1"/>
</dbReference>
<evidence type="ECO:0000256" key="5">
    <source>
        <dbReference type="SAM" id="Phobius"/>
    </source>
</evidence>
<dbReference type="SUPFAM" id="SSF111352">
    <property type="entry name" value="Ammonium transporter"/>
    <property type="match status" value="1"/>
</dbReference>
<comment type="subcellular location">
    <subcellularLocation>
        <location evidence="1">Membrane</location>
        <topology evidence="1">Multi-pass membrane protein</topology>
    </subcellularLocation>
</comment>
<gene>
    <name evidence="6" type="ORF">RJ641_024555</name>
</gene>
<evidence type="ECO:0000313" key="6">
    <source>
        <dbReference type="EMBL" id="KAK6943453.1"/>
    </source>
</evidence>
<evidence type="ECO:0000256" key="2">
    <source>
        <dbReference type="ARBA" id="ARBA00022692"/>
    </source>
</evidence>
<dbReference type="GO" id="GO:0005886">
    <property type="term" value="C:plasma membrane"/>
    <property type="evidence" value="ECO:0007669"/>
    <property type="project" value="TreeGrafter"/>
</dbReference>
<evidence type="ECO:0000256" key="4">
    <source>
        <dbReference type="ARBA" id="ARBA00023136"/>
    </source>
</evidence>
<evidence type="ECO:0000313" key="7">
    <source>
        <dbReference type="Proteomes" id="UP001370490"/>
    </source>
</evidence>
<feature type="transmembrane region" description="Helical" evidence="5">
    <location>
        <begin position="77"/>
        <end position="95"/>
    </location>
</feature>
<keyword evidence="4 5" id="KW-0472">Membrane</keyword>
<evidence type="ECO:0000256" key="1">
    <source>
        <dbReference type="ARBA" id="ARBA00004141"/>
    </source>
</evidence>
<protein>
    <submittedName>
        <fullName evidence="6">Uncharacterized protein</fullName>
    </submittedName>
</protein>
<reference evidence="6 7" key="1">
    <citation type="submission" date="2023-12" db="EMBL/GenBank/DDBJ databases">
        <title>A high-quality genome assembly for Dillenia turbinata (Dilleniales).</title>
        <authorList>
            <person name="Chanderbali A."/>
        </authorList>
    </citation>
    <scope>NUCLEOTIDE SEQUENCE [LARGE SCALE GENOMIC DNA]</scope>
    <source>
        <strain evidence="6">LSX21</strain>
        <tissue evidence="6">Leaf</tissue>
    </source>
</reference>
<proteinExistence type="predicted"/>
<dbReference type="InterPro" id="IPR029020">
    <property type="entry name" value="Ammonium/urea_transptr"/>
</dbReference>
<organism evidence="6 7">
    <name type="scientific">Dillenia turbinata</name>
    <dbReference type="NCBI Taxonomy" id="194707"/>
    <lineage>
        <taxon>Eukaryota</taxon>
        <taxon>Viridiplantae</taxon>
        <taxon>Streptophyta</taxon>
        <taxon>Embryophyta</taxon>
        <taxon>Tracheophyta</taxon>
        <taxon>Spermatophyta</taxon>
        <taxon>Magnoliopsida</taxon>
        <taxon>eudicotyledons</taxon>
        <taxon>Gunneridae</taxon>
        <taxon>Pentapetalae</taxon>
        <taxon>Dilleniales</taxon>
        <taxon>Dilleniaceae</taxon>
        <taxon>Dillenia</taxon>
    </lineage>
</organism>
<dbReference type="Proteomes" id="UP001370490">
    <property type="component" value="Unassembled WGS sequence"/>
</dbReference>
<dbReference type="EMBL" id="JBAMMX010000003">
    <property type="protein sequence ID" value="KAK6943453.1"/>
    <property type="molecule type" value="Genomic_DNA"/>
</dbReference>
<dbReference type="AlphaFoldDB" id="A0AAN8WBG3"/>
<dbReference type="PANTHER" id="PTHR43029:SF17">
    <property type="entry name" value="TRANSPORTER 2, PUTATIVE-RELATED"/>
    <property type="match status" value="1"/>
</dbReference>
<keyword evidence="7" id="KW-1185">Reference proteome</keyword>
<accession>A0AAN8WBG3</accession>
<dbReference type="GO" id="GO:0008519">
    <property type="term" value="F:ammonium channel activity"/>
    <property type="evidence" value="ECO:0007669"/>
    <property type="project" value="InterPro"/>
</dbReference>
<dbReference type="InterPro" id="IPR001905">
    <property type="entry name" value="Ammonium_transpt"/>
</dbReference>
<name>A0AAN8WBG3_9MAGN</name>
<evidence type="ECO:0000256" key="3">
    <source>
        <dbReference type="ARBA" id="ARBA00022989"/>
    </source>
</evidence>
<keyword evidence="3 5" id="KW-1133">Transmembrane helix</keyword>